<feature type="region of interest" description="Disordered" evidence="2">
    <location>
        <begin position="1"/>
        <end position="64"/>
    </location>
</feature>
<keyword evidence="1" id="KW-0802">TPR repeat</keyword>
<evidence type="ECO:0000313" key="3">
    <source>
        <dbReference type="EMBL" id="AJK46105.1"/>
    </source>
</evidence>
<dbReference type="InterPro" id="IPR011990">
    <property type="entry name" value="TPR-like_helical_dom_sf"/>
</dbReference>
<dbReference type="SUPFAM" id="SSF51197">
    <property type="entry name" value="Clavaminate synthase-like"/>
    <property type="match status" value="1"/>
</dbReference>
<dbReference type="Pfam" id="PF13432">
    <property type="entry name" value="TPR_16"/>
    <property type="match status" value="1"/>
</dbReference>
<dbReference type="Proteomes" id="UP000031838">
    <property type="component" value="Chromosome 1"/>
</dbReference>
<name>A0A0B6RYE5_BURPL</name>
<reference evidence="3 4" key="2">
    <citation type="journal article" date="2016" name="Appl. Microbiol. Biotechnol.">
        <title>Mutations improving production and secretion of extracellular lipase by Burkholderia glumae PG1.</title>
        <authorList>
            <person name="Knapp A."/>
            <person name="Voget S."/>
            <person name="Gao R."/>
            <person name="Zaburannyi N."/>
            <person name="Krysciak D."/>
            <person name="Breuer M."/>
            <person name="Hauer B."/>
            <person name="Streit W.R."/>
            <person name="Muller R."/>
            <person name="Daniel R."/>
            <person name="Jaeger K.E."/>
        </authorList>
    </citation>
    <scope>NUCLEOTIDE SEQUENCE [LARGE SCALE GENOMIC DNA]</scope>
    <source>
        <strain evidence="3 4">PG1</strain>
    </source>
</reference>
<dbReference type="AlphaFoldDB" id="A0A0B6RYE5"/>
<organism evidence="3 4">
    <name type="scientific">Burkholderia plantarii</name>
    <dbReference type="NCBI Taxonomy" id="41899"/>
    <lineage>
        <taxon>Bacteria</taxon>
        <taxon>Pseudomonadati</taxon>
        <taxon>Pseudomonadota</taxon>
        <taxon>Betaproteobacteria</taxon>
        <taxon>Burkholderiales</taxon>
        <taxon>Burkholderiaceae</taxon>
        <taxon>Burkholderia</taxon>
    </lineage>
</organism>
<dbReference type="SUPFAM" id="SSF48452">
    <property type="entry name" value="TPR-like"/>
    <property type="match status" value="1"/>
</dbReference>
<dbReference type="InterPro" id="IPR019734">
    <property type="entry name" value="TPR_rpt"/>
</dbReference>
<proteinExistence type="predicted"/>
<protein>
    <submittedName>
        <fullName evidence="3">TPR domain protein</fullName>
    </submittedName>
</protein>
<dbReference type="PROSITE" id="PS50005">
    <property type="entry name" value="TPR"/>
    <property type="match status" value="1"/>
</dbReference>
<dbReference type="HOGENOM" id="CLU_517642_0_0_4"/>
<evidence type="ECO:0000313" key="4">
    <source>
        <dbReference type="Proteomes" id="UP000031838"/>
    </source>
</evidence>
<dbReference type="KEGG" id="bgp:BGL_1c15910"/>
<keyword evidence="4" id="KW-1185">Reference proteome</keyword>
<evidence type="ECO:0000256" key="1">
    <source>
        <dbReference type="PROSITE-ProRule" id="PRU00339"/>
    </source>
</evidence>
<dbReference type="Gene3D" id="1.25.40.10">
    <property type="entry name" value="Tetratricopeptide repeat domain"/>
    <property type="match status" value="2"/>
</dbReference>
<sequence length="526" mass="58838">MHRKPPRCPGRDHRSRSSLCPKHPIHPPRANTMDLQSGPQATPPEAERRSGSARYGTAMGGGREPAPDYASAAALEQIATGHRLCLEGRYADAEACFRIAVESEPDWPMAHNNLGWSLQAQGRNEDALLSYQKAVQLAPAFVLARANLAYLLANLYWHVGRFEEARAMWRVLAALYPCDPEVLDNLVSAALRVNDLTDAGHWATRHAAVTRASPYHPMPAAAPDLPMPEPRLSRGKLRHDLEQLRYLRDEGQLDESFDAVIACYAQTLECFNEGDAALRQALYDAPEMKSTYGRIVHCHPAARVPGGALSETAMHSQAEQAYLASQLGIVVIDDFLSPQALSALRRFCLESTVWHANRYAYDRLGAFFRDGFNCPLLLQIAEEIRQAFPNLIGEHHPLLQLWGFKYRHDQPATHPHADFAAVNVNFWITPDEANQDEQSGGLVIYDVEAPVDWDFDAYNRQGDRISAFLQEAGAQRIVIPYRCNRAIIFNSDLFHATAPLRFRAGYADRRINVTMLYGERNRTAAP</sequence>
<dbReference type="PANTHER" id="PTHR44998">
    <property type="match status" value="1"/>
</dbReference>
<dbReference type="PANTHER" id="PTHR44998:SF1">
    <property type="entry name" value="UDP-N-ACETYLGLUCOSAMINE--PEPTIDE N-ACETYLGLUCOSAMINYLTRANSFERASE 110 KDA SUBUNIT"/>
    <property type="match status" value="1"/>
</dbReference>
<feature type="repeat" description="TPR" evidence="1">
    <location>
        <begin position="108"/>
        <end position="141"/>
    </location>
</feature>
<dbReference type="SMART" id="SM00028">
    <property type="entry name" value="TPR"/>
    <property type="match status" value="3"/>
</dbReference>
<gene>
    <name evidence="3" type="ORF">BGL_1c15910</name>
</gene>
<reference evidence="4" key="1">
    <citation type="submission" date="2011-03" db="EMBL/GenBank/DDBJ databases">
        <authorList>
            <person name="Voget S."/>
            <person name="Streit W.R."/>
            <person name="Jaeger K.E."/>
            <person name="Daniel R."/>
        </authorList>
    </citation>
    <scope>NUCLEOTIDE SEQUENCE [LARGE SCALE GENOMIC DNA]</scope>
    <source>
        <strain evidence="4">PG1</strain>
    </source>
</reference>
<dbReference type="EMBL" id="CP002580">
    <property type="protein sequence ID" value="AJK46105.1"/>
    <property type="molecule type" value="Genomic_DNA"/>
</dbReference>
<evidence type="ECO:0000256" key="2">
    <source>
        <dbReference type="SAM" id="MobiDB-lite"/>
    </source>
</evidence>
<accession>A0A0B6RYE5</accession>
<dbReference type="Gene3D" id="2.60.120.620">
    <property type="entry name" value="q2cbj1_9rhob like domain"/>
    <property type="match status" value="1"/>
</dbReference>